<proteinExistence type="predicted"/>
<organism evidence="1">
    <name type="scientific">Arundo donax</name>
    <name type="common">Giant reed</name>
    <name type="synonym">Donax arundinaceus</name>
    <dbReference type="NCBI Taxonomy" id="35708"/>
    <lineage>
        <taxon>Eukaryota</taxon>
        <taxon>Viridiplantae</taxon>
        <taxon>Streptophyta</taxon>
        <taxon>Embryophyta</taxon>
        <taxon>Tracheophyta</taxon>
        <taxon>Spermatophyta</taxon>
        <taxon>Magnoliopsida</taxon>
        <taxon>Liliopsida</taxon>
        <taxon>Poales</taxon>
        <taxon>Poaceae</taxon>
        <taxon>PACMAD clade</taxon>
        <taxon>Arundinoideae</taxon>
        <taxon>Arundineae</taxon>
        <taxon>Arundo</taxon>
    </lineage>
</organism>
<evidence type="ECO:0000313" key="1">
    <source>
        <dbReference type="EMBL" id="JAD42091.1"/>
    </source>
</evidence>
<name>A0A0A8ZTI7_ARUDO</name>
<reference evidence="1" key="1">
    <citation type="submission" date="2014-09" db="EMBL/GenBank/DDBJ databases">
        <authorList>
            <person name="Magalhaes I.L.F."/>
            <person name="Oliveira U."/>
            <person name="Santos F.R."/>
            <person name="Vidigal T.H.D.A."/>
            <person name="Brescovit A.D."/>
            <person name="Santos A.J."/>
        </authorList>
    </citation>
    <scope>NUCLEOTIDE SEQUENCE</scope>
    <source>
        <tissue evidence="1">Shoot tissue taken approximately 20 cm above the soil surface</tissue>
    </source>
</reference>
<dbReference type="AlphaFoldDB" id="A0A0A8ZTI7"/>
<reference evidence="1" key="2">
    <citation type="journal article" date="2015" name="Data Brief">
        <title>Shoot transcriptome of the giant reed, Arundo donax.</title>
        <authorList>
            <person name="Barrero R.A."/>
            <person name="Guerrero F.D."/>
            <person name="Moolhuijzen P."/>
            <person name="Goolsby J.A."/>
            <person name="Tidwell J."/>
            <person name="Bellgard S.E."/>
            <person name="Bellgard M.I."/>
        </authorList>
    </citation>
    <scope>NUCLEOTIDE SEQUENCE</scope>
    <source>
        <tissue evidence="1">Shoot tissue taken approximately 20 cm above the soil surface</tissue>
    </source>
</reference>
<accession>A0A0A8ZTI7</accession>
<sequence length="16" mass="1814">MQTVYSNNTVKSLQSN</sequence>
<dbReference type="EMBL" id="GBRH01255804">
    <property type="protein sequence ID" value="JAD42091.1"/>
    <property type="molecule type" value="Transcribed_RNA"/>
</dbReference>
<protein>
    <submittedName>
        <fullName evidence="1">Uncharacterized protein</fullName>
    </submittedName>
</protein>